<dbReference type="Proteomes" id="UP000005824">
    <property type="component" value="Unassembled WGS sequence"/>
</dbReference>
<dbReference type="InParanoid" id="B4CX93"/>
<dbReference type="InterPro" id="IPR036849">
    <property type="entry name" value="Enolase-like_C_sf"/>
</dbReference>
<comment type="caution">
    <text evidence="5">The sequence shown here is derived from an EMBL/GenBank/DDBJ whole genome shotgun (WGS) entry which is preliminary data.</text>
</comment>
<evidence type="ECO:0000259" key="4">
    <source>
        <dbReference type="SMART" id="SM00922"/>
    </source>
</evidence>
<feature type="domain" description="Mandelate racemase/muconate lactonizing enzyme C-terminal" evidence="4">
    <location>
        <begin position="147"/>
        <end position="243"/>
    </location>
</feature>
<dbReference type="AlphaFoldDB" id="B4CX93"/>
<comment type="cofactor">
    <cofactor evidence="1">
        <name>Mg(2+)</name>
        <dbReference type="ChEBI" id="CHEBI:18420"/>
    </cofactor>
</comment>
<sequence length="369" mass="40189">MNTSPRSPKIEDLRVAAYTIPTETEECDGTYCWKKTTLVVVELVGGGKTGLGYTYADRSTAVVIDHALRELVLGADVMNVRAVWDRAHSSVRNLGSRGICATAISAVDTALWDLKAKLLGVSLVQLLGQVREALPIYGSGGFCNYSKQQLQEQLASWTEKGISMVKIKIGRDSEADLQRIADAREAIGARAQLFVDANGAYIFKDALAQAEVFADFDIRWFEEPVSSDDLEGLRLMRGRAPACMEIAAGEYGYDSLYFRRMLAAGAVDVLQADVTRCGGITGFLQAGALCDAFQVPLSAHCAPALHLHVGCAVSALRHAEYFFDHVRIERLLFEGVSDPQKGTLHPDVSRPGLGLEFKHTDAAQYLCKP</sequence>
<dbReference type="PROSITE" id="PS00908">
    <property type="entry name" value="MR_MLE_1"/>
    <property type="match status" value="1"/>
</dbReference>
<reference evidence="5 6" key="1">
    <citation type="journal article" date="2011" name="J. Bacteriol.">
        <title>Genome sequence of Chthoniobacter flavus Ellin428, an aerobic heterotrophic soil bacterium.</title>
        <authorList>
            <person name="Kant R."/>
            <person name="van Passel M.W."/>
            <person name="Palva A."/>
            <person name="Lucas S."/>
            <person name="Lapidus A."/>
            <person name="Glavina Del Rio T."/>
            <person name="Dalin E."/>
            <person name="Tice H."/>
            <person name="Bruce D."/>
            <person name="Goodwin L."/>
            <person name="Pitluck S."/>
            <person name="Larimer F.W."/>
            <person name="Land M.L."/>
            <person name="Hauser L."/>
            <person name="Sangwan P."/>
            <person name="de Vos W.M."/>
            <person name="Janssen P.H."/>
            <person name="Smidt H."/>
        </authorList>
    </citation>
    <scope>NUCLEOTIDE SEQUENCE [LARGE SCALE GENOMIC DNA]</scope>
    <source>
        <strain evidence="5 6">Ellin428</strain>
    </source>
</reference>
<dbReference type="EMBL" id="ABVL01000003">
    <property type="protein sequence ID" value="EDY20891.1"/>
    <property type="molecule type" value="Genomic_DNA"/>
</dbReference>
<evidence type="ECO:0000313" key="6">
    <source>
        <dbReference type="Proteomes" id="UP000005824"/>
    </source>
</evidence>
<keyword evidence="2" id="KW-0479">Metal-binding</keyword>
<proteinExistence type="predicted"/>
<dbReference type="InterPro" id="IPR018110">
    <property type="entry name" value="Mandel_Rmase/mucon_lact_enz_CS"/>
</dbReference>
<evidence type="ECO:0000313" key="5">
    <source>
        <dbReference type="EMBL" id="EDY20891.1"/>
    </source>
</evidence>
<dbReference type="InterPro" id="IPR029065">
    <property type="entry name" value="Enolase_C-like"/>
</dbReference>
<dbReference type="PANTHER" id="PTHR13794">
    <property type="entry name" value="ENOLASE SUPERFAMILY, MANDELATE RACEMASE"/>
    <property type="match status" value="1"/>
</dbReference>
<dbReference type="STRING" id="497964.CfE428DRAFT_1184"/>
<dbReference type="FunCoup" id="B4CX93">
    <property type="interactions" value="93"/>
</dbReference>
<dbReference type="InterPro" id="IPR046945">
    <property type="entry name" value="RHMD-like"/>
</dbReference>
<dbReference type="eggNOG" id="COG4948">
    <property type="taxonomic scope" value="Bacteria"/>
</dbReference>
<dbReference type="Gene3D" id="3.20.20.120">
    <property type="entry name" value="Enolase-like C-terminal domain"/>
    <property type="match status" value="1"/>
</dbReference>
<evidence type="ECO:0000256" key="3">
    <source>
        <dbReference type="ARBA" id="ARBA00022842"/>
    </source>
</evidence>
<name>B4CX93_9BACT</name>
<dbReference type="GO" id="GO:0016836">
    <property type="term" value="F:hydro-lyase activity"/>
    <property type="evidence" value="ECO:0007669"/>
    <property type="project" value="TreeGrafter"/>
</dbReference>
<dbReference type="InterPro" id="IPR013341">
    <property type="entry name" value="Mandelate_racemase_N_dom"/>
</dbReference>
<dbReference type="GO" id="GO:0000287">
    <property type="term" value="F:magnesium ion binding"/>
    <property type="evidence" value="ECO:0007669"/>
    <property type="project" value="TreeGrafter"/>
</dbReference>
<dbReference type="PANTHER" id="PTHR13794:SF58">
    <property type="entry name" value="MITOCHONDRIAL ENOLASE SUPERFAMILY MEMBER 1"/>
    <property type="match status" value="1"/>
</dbReference>
<evidence type="ECO:0000256" key="2">
    <source>
        <dbReference type="ARBA" id="ARBA00022723"/>
    </source>
</evidence>
<organism evidence="5 6">
    <name type="scientific">Chthoniobacter flavus Ellin428</name>
    <dbReference type="NCBI Taxonomy" id="497964"/>
    <lineage>
        <taxon>Bacteria</taxon>
        <taxon>Pseudomonadati</taxon>
        <taxon>Verrucomicrobiota</taxon>
        <taxon>Spartobacteria</taxon>
        <taxon>Chthoniobacterales</taxon>
        <taxon>Chthoniobacteraceae</taxon>
        <taxon>Chthoniobacter</taxon>
    </lineage>
</organism>
<protein>
    <submittedName>
        <fullName evidence="5">Mandelate racemase/muconate lactonizing protein</fullName>
    </submittedName>
</protein>
<gene>
    <name evidence="5" type="ORF">CfE428DRAFT_1184</name>
</gene>
<dbReference type="GO" id="GO:0016052">
    <property type="term" value="P:carbohydrate catabolic process"/>
    <property type="evidence" value="ECO:0007669"/>
    <property type="project" value="TreeGrafter"/>
</dbReference>
<dbReference type="Pfam" id="PF13378">
    <property type="entry name" value="MR_MLE_C"/>
    <property type="match status" value="1"/>
</dbReference>
<dbReference type="SUPFAM" id="SSF51604">
    <property type="entry name" value="Enolase C-terminal domain-like"/>
    <property type="match status" value="1"/>
</dbReference>
<dbReference type="Pfam" id="PF02746">
    <property type="entry name" value="MR_MLE_N"/>
    <property type="match status" value="1"/>
</dbReference>
<dbReference type="InterPro" id="IPR013342">
    <property type="entry name" value="Mandelate_racemase_C"/>
</dbReference>
<dbReference type="SFLD" id="SFLDS00001">
    <property type="entry name" value="Enolase"/>
    <property type="match status" value="1"/>
</dbReference>
<dbReference type="InterPro" id="IPR029017">
    <property type="entry name" value="Enolase-like_N"/>
</dbReference>
<dbReference type="SMART" id="SM00922">
    <property type="entry name" value="MR_MLE"/>
    <property type="match status" value="1"/>
</dbReference>
<accession>B4CX93</accession>
<dbReference type="CDD" id="cd03328">
    <property type="entry name" value="MR_like_3"/>
    <property type="match status" value="1"/>
</dbReference>
<keyword evidence="3" id="KW-0460">Magnesium</keyword>
<dbReference type="Gene3D" id="3.30.390.10">
    <property type="entry name" value="Enolase-like, N-terminal domain"/>
    <property type="match status" value="1"/>
</dbReference>
<dbReference type="GO" id="GO:0009063">
    <property type="term" value="P:amino acid catabolic process"/>
    <property type="evidence" value="ECO:0007669"/>
    <property type="project" value="InterPro"/>
</dbReference>
<dbReference type="RefSeq" id="WP_006978510.1">
    <property type="nucleotide sequence ID" value="NZ_ABVL01000003.1"/>
</dbReference>
<keyword evidence="6" id="KW-1185">Reference proteome</keyword>
<evidence type="ECO:0000256" key="1">
    <source>
        <dbReference type="ARBA" id="ARBA00001946"/>
    </source>
</evidence>
<dbReference type="SUPFAM" id="SSF54826">
    <property type="entry name" value="Enolase N-terminal domain-like"/>
    <property type="match status" value="1"/>
</dbReference>
<dbReference type="SFLD" id="SFLDG00179">
    <property type="entry name" value="mandelate_racemase"/>
    <property type="match status" value="1"/>
</dbReference>